<reference evidence="7 8" key="1">
    <citation type="journal article" date="2021" name="Int. J. Syst. Evol. Microbiol.">
        <title>Amazonocrinis nigriterrae gen. nov., sp. nov., Atlanticothrix silvestris gen. nov., sp. nov. and Dendronalium phyllosphericum gen. nov., sp. nov., nostocacean cyanobacteria from Brazilian environments.</title>
        <authorList>
            <person name="Alvarenga D.O."/>
            <person name="Andreote A.P.D."/>
            <person name="Branco L.H.Z."/>
            <person name="Delbaje E."/>
            <person name="Cruz R.B."/>
            <person name="Varani A.M."/>
            <person name="Fiore M.F."/>
        </authorList>
    </citation>
    <scope>NUCLEOTIDE SEQUENCE [LARGE SCALE GENOMIC DNA]</scope>
    <source>
        <strain evidence="7 8">CENA67</strain>
    </source>
</reference>
<sequence length="342" mass="37990">MKAILSPYFDVEGPTKFLRRGRFVEHPDVAQRGNQIRLGLEEVGCEILFASSQLELRESILAVHDRGYVDYLEGAWSNWSKMPDASDEIFPNIFPNRHVAQFNHSPVALAGWYLADCAAPIGEYTWRNALLSVSTVLEAVFRIREGESAIYALCRPSGHHASQDMAMGMCFLNNAAIAAQEFRKQFTKVAILDIDMHHGNGTQQIFYHRSDVLTISIHGNPTNFYPFYTGFEHERGLGEGEAHNLNIPLPAGTGEASYLQALEKATEVISSFKADVLIVATGFDTFKSDPLGCFALESTSYNQIASKIKLLDLPTLFVQEGGYFVPALSENVKQLITGFENT</sequence>
<dbReference type="InterPro" id="IPR023801">
    <property type="entry name" value="His_deacetylse_dom"/>
</dbReference>
<evidence type="ECO:0000313" key="7">
    <source>
        <dbReference type="EMBL" id="MBH8565821.1"/>
    </source>
</evidence>
<dbReference type="Gene3D" id="3.40.800.20">
    <property type="entry name" value="Histone deacetylase domain"/>
    <property type="match status" value="1"/>
</dbReference>
<keyword evidence="4" id="KW-0378">Hydrolase</keyword>
<dbReference type="InterPro" id="IPR000286">
    <property type="entry name" value="HDACs"/>
</dbReference>
<dbReference type="AlphaFoldDB" id="A0A8J7LDH9"/>
<keyword evidence="3" id="KW-0479">Metal-binding</keyword>
<keyword evidence="5" id="KW-0862">Zinc</keyword>
<comment type="similarity">
    <text evidence="2">Belongs to the histone deacetylase family.</text>
</comment>
<dbReference type="GO" id="GO:0004407">
    <property type="term" value="F:histone deacetylase activity"/>
    <property type="evidence" value="ECO:0007669"/>
    <property type="project" value="TreeGrafter"/>
</dbReference>
<name>A0A8J7LDH9_9NOST</name>
<dbReference type="GO" id="GO:0046872">
    <property type="term" value="F:metal ion binding"/>
    <property type="evidence" value="ECO:0007669"/>
    <property type="project" value="UniProtKB-KW"/>
</dbReference>
<dbReference type="SUPFAM" id="SSF52768">
    <property type="entry name" value="Arginase/deacetylase"/>
    <property type="match status" value="1"/>
</dbReference>
<dbReference type="GO" id="GO:0040029">
    <property type="term" value="P:epigenetic regulation of gene expression"/>
    <property type="evidence" value="ECO:0007669"/>
    <property type="project" value="TreeGrafter"/>
</dbReference>
<accession>A0A8J7LDH9</accession>
<evidence type="ECO:0000256" key="2">
    <source>
        <dbReference type="ARBA" id="ARBA00005947"/>
    </source>
</evidence>
<dbReference type="EMBL" id="JAECZC010000073">
    <property type="protein sequence ID" value="MBH8565821.1"/>
    <property type="molecule type" value="Genomic_DNA"/>
</dbReference>
<comment type="cofactor">
    <cofactor evidence="1">
        <name>Zn(2+)</name>
        <dbReference type="ChEBI" id="CHEBI:29105"/>
    </cofactor>
</comment>
<comment type="caution">
    <text evidence="7">The sequence shown here is derived from an EMBL/GenBank/DDBJ whole genome shotgun (WGS) entry which is preliminary data.</text>
</comment>
<evidence type="ECO:0000259" key="6">
    <source>
        <dbReference type="Pfam" id="PF00850"/>
    </source>
</evidence>
<keyword evidence="8" id="KW-1185">Reference proteome</keyword>
<dbReference type="Proteomes" id="UP000632766">
    <property type="component" value="Unassembled WGS sequence"/>
</dbReference>
<feature type="domain" description="Histone deacetylase" evidence="6">
    <location>
        <begin position="27"/>
        <end position="337"/>
    </location>
</feature>
<dbReference type="InterPro" id="IPR023696">
    <property type="entry name" value="Ureohydrolase_dom_sf"/>
</dbReference>
<dbReference type="RefSeq" id="WP_198127608.1">
    <property type="nucleotide sequence ID" value="NZ_JAECZC010000073.1"/>
</dbReference>
<dbReference type="PANTHER" id="PTHR10625">
    <property type="entry name" value="HISTONE DEACETYLASE HDAC1-RELATED"/>
    <property type="match status" value="1"/>
</dbReference>
<dbReference type="CDD" id="cd10001">
    <property type="entry name" value="HDAC_classII_APAH"/>
    <property type="match status" value="1"/>
</dbReference>
<dbReference type="GO" id="GO:0016787">
    <property type="term" value="F:hydrolase activity"/>
    <property type="evidence" value="ECO:0007669"/>
    <property type="project" value="UniProtKB-KW"/>
</dbReference>
<evidence type="ECO:0000313" key="8">
    <source>
        <dbReference type="Proteomes" id="UP000632766"/>
    </source>
</evidence>
<evidence type="ECO:0000256" key="1">
    <source>
        <dbReference type="ARBA" id="ARBA00001947"/>
    </source>
</evidence>
<dbReference type="PANTHER" id="PTHR10625:SF17">
    <property type="entry name" value="HISTONE DEACETYLASE 8"/>
    <property type="match status" value="1"/>
</dbReference>
<dbReference type="PRINTS" id="PR01270">
    <property type="entry name" value="HDASUPER"/>
</dbReference>
<organism evidence="7 8">
    <name type="scientific">Amazonocrinis nigriterrae CENA67</name>
    <dbReference type="NCBI Taxonomy" id="2794033"/>
    <lineage>
        <taxon>Bacteria</taxon>
        <taxon>Bacillati</taxon>
        <taxon>Cyanobacteriota</taxon>
        <taxon>Cyanophyceae</taxon>
        <taxon>Nostocales</taxon>
        <taxon>Nostocaceae</taxon>
        <taxon>Amazonocrinis</taxon>
        <taxon>Amazonocrinis nigriterrae</taxon>
    </lineage>
</organism>
<dbReference type="Pfam" id="PF00850">
    <property type="entry name" value="Hist_deacetyl"/>
    <property type="match status" value="1"/>
</dbReference>
<gene>
    <name evidence="7" type="ORF">I8748_27255</name>
</gene>
<evidence type="ECO:0000256" key="5">
    <source>
        <dbReference type="ARBA" id="ARBA00022833"/>
    </source>
</evidence>
<evidence type="ECO:0000256" key="4">
    <source>
        <dbReference type="ARBA" id="ARBA00022801"/>
    </source>
</evidence>
<protein>
    <submittedName>
        <fullName evidence="7">Histone deacetylase family protein</fullName>
    </submittedName>
</protein>
<proteinExistence type="inferred from homology"/>
<evidence type="ECO:0000256" key="3">
    <source>
        <dbReference type="ARBA" id="ARBA00022723"/>
    </source>
</evidence>
<dbReference type="InterPro" id="IPR037138">
    <property type="entry name" value="His_deacetylse_dom_sf"/>
</dbReference>